<accession>A0A1D1V458</accession>
<feature type="region of interest" description="Disordered" evidence="1">
    <location>
        <begin position="1"/>
        <end position="67"/>
    </location>
</feature>
<sequence>MKTLQHKKLFSAVTTDKHELNKAAPPKCRARLPSIAPTSPERTEANDSLDDDETTTPPETHTFSSFPKVAIAPLINTDCSPTQFPLCPDVRPLNSVPGSTVQPKALFQARCRSSIQDEQSESMKKPKPSRRYTLRNYRELQLDIKLGGLGPDIGIEQERARQRKSQLKKLASQWSRQNKEELEKSKLRQEARAKSAQLNSSSQDSKHDDETASSHSGNGPHITIAPSETARTSARCDEHEAGKQSRTIGRMPRNILPRPGAQDPVKKNAQEVRKALEKSREMEEWARRQLNTLHEALRLGQAICSGPSGDTAEFPFNADGTF</sequence>
<proteinExistence type="predicted"/>
<reference evidence="2 3" key="1">
    <citation type="journal article" date="2016" name="Nat. Commun.">
        <title>Extremotolerant tardigrade genome and improved radiotolerance of human cultured cells by tardigrade-unique protein.</title>
        <authorList>
            <person name="Hashimoto T."/>
            <person name="Horikawa D.D."/>
            <person name="Saito Y."/>
            <person name="Kuwahara H."/>
            <person name="Kozuka-Hata H."/>
            <person name="Shin-I T."/>
            <person name="Minakuchi Y."/>
            <person name="Ohishi K."/>
            <person name="Motoyama A."/>
            <person name="Aizu T."/>
            <person name="Enomoto A."/>
            <person name="Kondo K."/>
            <person name="Tanaka S."/>
            <person name="Hara Y."/>
            <person name="Koshikawa S."/>
            <person name="Sagara H."/>
            <person name="Miura T."/>
            <person name="Yokobori S."/>
            <person name="Miyagawa K."/>
            <person name="Suzuki Y."/>
            <person name="Kubo T."/>
            <person name="Oyama M."/>
            <person name="Kohara Y."/>
            <person name="Fujiyama A."/>
            <person name="Arakawa K."/>
            <person name="Katayama T."/>
            <person name="Toyoda A."/>
            <person name="Kunieda T."/>
        </authorList>
    </citation>
    <scope>NUCLEOTIDE SEQUENCE [LARGE SCALE GENOMIC DNA]</scope>
    <source>
        <strain evidence="2 3">YOKOZUNA-1</strain>
    </source>
</reference>
<dbReference type="OrthoDB" id="10057281at2759"/>
<name>A0A1D1V458_RAMVA</name>
<feature type="region of interest" description="Disordered" evidence="1">
    <location>
        <begin position="164"/>
        <end position="268"/>
    </location>
</feature>
<dbReference type="AlphaFoldDB" id="A0A1D1V458"/>
<organism evidence="2 3">
    <name type="scientific">Ramazzottius varieornatus</name>
    <name type="common">Water bear</name>
    <name type="synonym">Tardigrade</name>
    <dbReference type="NCBI Taxonomy" id="947166"/>
    <lineage>
        <taxon>Eukaryota</taxon>
        <taxon>Metazoa</taxon>
        <taxon>Ecdysozoa</taxon>
        <taxon>Tardigrada</taxon>
        <taxon>Eutardigrada</taxon>
        <taxon>Parachela</taxon>
        <taxon>Hypsibioidea</taxon>
        <taxon>Ramazzottiidae</taxon>
        <taxon>Ramazzottius</taxon>
    </lineage>
</organism>
<keyword evidence="3" id="KW-1185">Reference proteome</keyword>
<evidence type="ECO:0000313" key="3">
    <source>
        <dbReference type="Proteomes" id="UP000186922"/>
    </source>
</evidence>
<comment type="caution">
    <text evidence="2">The sequence shown here is derived from an EMBL/GenBank/DDBJ whole genome shotgun (WGS) entry which is preliminary data.</text>
</comment>
<feature type="compositionally biased region" description="Basic and acidic residues" evidence="1">
    <location>
        <begin position="177"/>
        <end position="193"/>
    </location>
</feature>
<evidence type="ECO:0000313" key="2">
    <source>
        <dbReference type="EMBL" id="GAU96501.1"/>
    </source>
</evidence>
<evidence type="ECO:0000256" key="1">
    <source>
        <dbReference type="SAM" id="MobiDB-lite"/>
    </source>
</evidence>
<feature type="region of interest" description="Disordered" evidence="1">
    <location>
        <begin position="111"/>
        <end position="133"/>
    </location>
</feature>
<protein>
    <submittedName>
        <fullName evidence="2">Uncharacterized protein</fullName>
    </submittedName>
</protein>
<gene>
    <name evidence="2" type="primary">RvY_07936-1</name>
    <name evidence="2" type="synonym">RvY_07936.1</name>
    <name evidence="2" type="ORF">RvY_07936</name>
</gene>
<dbReference type="EMBL" id="BDGG01000003">
    <property type="protein sequence ID" value="GAU96501.1"/>
    <property type="molecule type" value="Genomic_DNA"/>
</dbReference>
<feature type="compositionally biased region" description="Basic and acidic residues" evidence="1">
    <location>
        <begin position="234"/>
        <end position="243"/>
    </location>
</feature>
<dbReference type="Proteomes" id="UP000186922">
    <property type="component" value="Unassembled WGS sequence"/>
</dbReference>